<keyword evidence="3" id="KW-0255">Endonuclease</keyword>
<dbReference type="Pfam" id="PF13391">
    <property type="entry name" value="HNH_2"/>
    <property type="match status" value="1"/>
</dbReference>
<keyword evidence="3" id="KW-0540">Nuclease</keyword>
<name>A0ABR9T778_9SPHI</name>
<comment type="caution">
    <text evidence="3">The sequence shown here is derived from an EMBL/GenBank/DDBJ whole genome shotgun (WGS) entry which is preliminary data.</text>
</comment>
<feature type="domain" description="ScoMcrA-like DNA sulfur-binding" evidence="2">
    <location>
        <begin position="15"/>
        <end position="153"/>
    </location>
</feature>
<evidence type="ECO:0000313" key="3">
    <source>
        <dbReference type="EMBL" id="MBE8721191.1"/>
    </source>
</evidence>
<evidence type="ECO:0000259" key="2">
    <source>
        <dbReference type="Pfam" id="PF26340"/>
    </source>
</evidence>
<dbReference type="PIRSF" id="PIRSF030850">
    <property type="entry name" value="UCP030850"/>
    <property type="match status" value="1"/>
</dbReference>
<dbReference type="GO" id="GO:0004519">
    <property type="term" value="F:endonuclease activity"/>
    <property type="evidence" value="ECO:0007669"/>
    <property type="project" value="UniProtKB-KW"/>
</dbReference>
<proteinExistence type="predicted"/>
<dbReference type="InterPro" id="IPR058813">
    <property type="entry name" value="DNA-SBD_ScoMcrA"/>
</dbReference>
<sequence>MSHMNQLQTYLQAFFKLKRGGTKYGLAPHKPILLLTLVELIEKGLDQENHFQVNADLVGIFQENWRLLVTTAHQSDFTQPFYHLQNDKVQGHSFWVLHTYTGVPVQAPIKSVSVLSQVVEFGALSGDLYLLLQSEENRQEVRSSLLMQYFSDRANSYYEHKQLGDGFYHDIQALVLNDPETKYKRIEIHTEEDIFVRSNLFKRYIPQLYQDTCAMTGMQLRSTYNHNFIDACHIVPFAVTHDDKVTNGLALCPNLHRAFDRGLVSVDQDYRIMVSTHIREKVDHPYNLSQLAGNKILLPSNIQYHPSAENLEWHRMKVFKG</sequence>
<accession>A0ABR9T778</accession>
<dbReference type="InterPro" id="IPR003615">
    <property type="entry name" value="HNH_nuc"/>
</dbReference>
<protein>
    <submittedName>
        <fullName evidence="3">Restriction endonuclease</fullName>
    </submittedName>
</protein>
<keyword evidence="4" id="KW-1185">Reference proteome</keyword>
<dbReference type="Pfam" id="PF26340">
    <property type="entry name" value="DNA-SBD_ScoMcrA"/>
    <property type="match status" value="1"/>
</dbReference>
<dbReference type="InterPro" id="IPR011396">
    <property type="entry name" value="PT_DNA_restrict"/>
</dbReference>
<evidence type="ECO:0000259" key="1">
    <source>
        <dbReference type="Pfam" id="PF13391"/>
    </source>
</evidence>
<gene>
    <name evidence="3" type="ORF">C4F40_10690</name>
</gene>
<feature type="domain" description="HNH nuclease" evidence="1">
    <location>
        <begin position="213"/>
        <end position="267"/>
    </location>
</feature>
<dbReference type="EMBL" id="PSKQ01000019">
    <property type="protein sequence ID" value="MBE8721191.1"/>
    <property type="molecule type" value="Genomic_DNA"/>
</dbReference>
<reference evidence="3 4" key="1">
    <citation type="submission" date="2018-02" db="EMBL/GenBank/DDBJ databases">
        <title>Sphingobacterium KA21.</title>
        <authorList>
            <person name="Vasarhelyi B.M."/>
            <person name="Deshmukh S."/>
            <person name="Balint B."/>
            <person name="Kukolya J."/>
        </authorList>
    </citation>
    <scope>NUCLEOTIDE SEQUENCE [LARGE SCALE GENOMIC DNA]</scope>
    <source>
        <strain evidence="3 4">Ka21</strain>
    </source>
</reference>
<keyword evidence="3" id="KW-0378">Hydrolase</keyword>
<dbReference type="Proteomes" id="UP000618319">
    <property type="component" value="Unassembled WGS sequence"/>
</dbReference>
<evidence type="ECO:0000313" key="4">
    <source>
        <dbReference type="Proteomes" id="UP000618319"/>
    </source>
</evidence>
<organism evidence="3 4">
    <name type="scientific">Sphingobacterium pedocola</name>
    <dbReference type="NCBI Taxonomy" id="2082722"/>
    <lineage>
        <taxon>Bacteria</taxon>
        <taxon>Pseudomonadati</taxon>
        <taxon>Bacteroidota</taxon>
        <taxon>Sphingobacteriia</taxon>
        <taxon>Sphingobacteriales</taxon>
        <taxon>Sphingobacteriaceae</taxon>
        <taxon>Sphingobacterium</taxon>
    </lineage>
</organism>